<protein>
    <recommendedName>
        <fullName evidence="3">Type II secretion system protein J</fullName>
    </recommendedName>
</protein>
<gene>
    <name evidence="11" type="primary">gspJ</name>
    <name evidence="11" type="ORF">GCM10022414_09900</name>
</gene>
<dbReference type="NCBIfam" id="TIGR02532">
    <property type="entry name" value="IV_pilin_GFxxxE"/>
    <property type="match status" value="1"/>
</dbReference>
<keyword evidence="9 10" id="KW-0472">Membrane</keyword>
<evidence type="ECO:0000256" key="4">
    <source>
        <dbReference type="ARBA" id="ARBA00022475"/>
    </source>
</evidence>
<keyword evidence="6" id="KW-0997">Cell inner membrane</keyword>
<dbReference type="InterPro" id="IPR012902">
    <property type="entry name" value="N_methyl_site"/>
</dbReference>
<evidence type="ECO:0000256" key="8">
    <source>
        <dbReference type="ARBA" id="ARBA00022989"/>
    </source>
</evidence>
<comment type="caution">
    <text evidence="11">The sequence shown here is derived from an EMBL/GenBank/DDBJ whole genome shotgun (WGS) entry which is preliminary data.</text>
</comment>
<organism evidence="11 12">
    <name type="scientific">Zhongshania borealis</name>
    <dbReference type="NCBI Taxonomy" id="889488"/>
    <lineage>
        <taxon>Bacteria</taxon>
        <taxon>Pseudomonadati</taxon>
        <taxon>Pseudomonadota</taxon>
        <taxon>Gammaproteobacteria</taxon>
        <taxon>Cellvibrionales</taxon>
        <taxon>Spongiibacteraceae</taxon>
        <taxon>Zhongshania</taxon>
    </lineage>
</organism>
<keyword evidence="12" id="KW-1185">Reference proteome</keyword>
<dbReference type="PROSITE" id="PS00409">
    <property type="entry name" value="PROKAR_NTER_METHYL"/>
    <property type="match status" value="1"/>
</dbReference>
<evidence type="ECO:0000256" key="1">
    <source>
        <dbReference type="ARBA" id="ARBA00004377"/>
    </source>
</evidence>
<comment type="subcellular location">
    <subcellularLocation>
        <location evidence="1">Cell inner membrane</location>
        <topology evidence="1">Single-pass membrane protein</topology>
    </subcellularLocation>
</comment>
<dbReference type="Proteomes" id="UP001500392">
    <property type="component" value="Unassembled WGS sequence"/>
</dbReference>
<dbReference type="PANTHER" id="PTHR39583">
    <property type="entry name" value="TYPE II SECRETION SYSTEM PROTEIN J-RELATED"/>
    <property type="match status" value="1"/>
</dbReference>
<dbReference type="RefSeq" id="WP_344932985.1">
    <property type="nucleotide sequence ID" value="NZ_BAABDM010000001.1"/>
</dbReference>
<keyword evidence="4" id="KW-1003">Cell membrane</keyword>
<keyword evidence="5" id="KW-0488">Methylation</keyword>
<dbReference type="SUPFAM" id="SSF54523">
    <property type="entry name" value="Pili subunits"/>
    <property type="match status" value="1"/>
</dbReference>
<dbReference type="Gene3D" id="3.10.610.10">
    <property type="entry name" value="GSPII I/J protein-like"/>
    <property type="match status" value="1"/>
</dbReference>
<evidence type="ECO:0000313" key="11">
    <source>
        <dbReference type="EMBL" id="GAA4089055.1"/>
    </source>
</evidence>
<accession>A0ABP7WH68</accession>
<keyword evidence="8 10" id="KW-1133">Transmembrane helix</keyword>
<dbReference type="InterPro" id="IPR010055">
    <property type="entry name" value="T2SS_protein-GspJ"/>
</dbReference>
<dbReference type="Pfam" id="PF11612">
    <property type="entry name" value="T2SSJ"/>
    <property type="match status" value="1"/>
</dbReference>
<evidence type="ECO:0000256" key="3">
    <source>
        <dbReference type="ARBA" id="ARBA00021539"/>
    </source>
</evidence>
<sequence>MNTGKPDAGQRGFTLVELLIAVGIMALIGTAGSLLLNSSLENQAVIEQRQQNLERLALALTIFRRDLEQLTPRSPRDSQGDALPANIIAGQVGADSELEFVHAGRRVIPGRGLGSQLERVRYVKEEKELIRYSAGVADPASNTHWQRQVLLTEVSQFEVELYDGERWSTFWPPSTQINATQPKALRLTTEVGVWQDIKLNVLLPEAIQ</sequence>
<evidence type="ECO:0000256" key="2">
    <source>
        <dbReference type="ARBA" id="ARBA00011084"/>
    </source>
</evidence>
<evidence type="ECO:0000256" key="7">
    <source>
        <dbReference type="ARBA" id="ARBA00022692"/>
    </source>
</evidence>
<evidence type="ECO:0000256" key="5">
    <source>
        <dbReference type="ARBA" id="ARBA00022481"/>
    </source>
</evidence>
<dbReference type="NCBIfam" id="TIGR01711">
    <property type="entry name" value="gspJ"/>
    <property type="match status" value="1"/>
</dbReference>
<dbReference type="PANTHER" id="PTHR39583:SF2">
    <property type="entry name" value="TYPE II SECRETION SYSTEM PROTEIN J"/>
    <property type="match status" value="1"/>
</dbReference>
<evidence type="ECO:0000313" key="12">
    <source>
        <dbReference type="Proteomes" id="UP001500392"/>
    </source>
</evidence>
<dbReference type="InterPro" id="IPR045584">
    <property type="entry name" value="Pilin-like"/>
</dbReference>
<evidence type="ECO:0000256" key="10">
    <source>
        <dbReference type="SAM" id="Phobius"/>
    </source>
</evidence>
<comment type="similarity">
    <text evidence="2">Belongs to the GSP J family.</text>
</comment>
<dbReference type="Pfam" id="PF07963">
    <property type="entry name" value="N_methyl"/>
    <property type="match status" value="1"/>
</dbReference>
<proteinExistence type="inferred from homology"/>
<keyword evidence="7 10" id="KW-0812">Transmembrane</keyword>
<name>A0ABP7WH68_9GAMM</name>
<feature type="transmembrane region" description="Helical" evidence="10">
    <location>
        <begin position="12"/>
        <end position="36"/>
    </location>
</feature>
<evidence type="ECO:0000256" key="6">
    <source>
        <dbReference type="ARBA" id="ARBA00022519"/>
    </source>
</evidence>
<dbReference type="InterPro" id="IPR051621">
    <property type="entry name" value="T2SS_protein_J"/>
</dbReference>
<reference evidence="12" key="1">
    <citation type="journal article" date="2019" name="Int. J. Syst. Evol. Microbiol.">
        <title>The Global Catalogue of Microorganisms (GCM) 10K type strain sequencing project: providing services to taxonomists for standard genome sequencing and annotation.</title>
        <authorList>
            <consortium name="The Broad Institute Genomics Platform"/>
            <consortium name="The Broad Institute Genome Sequencing Center for Infectious Disease"/>
            <person name="Wu L."/>
            <person name="Ma J."/>
        </authorList>
    </citation>
    <scope>NUCLEOTIDE SEQUENCE [LARGE SCALE GENOMIC DNA]</scope>
    <source>
        <strain evidence="12">JCM 17304</strain>
    </source>
</reference>
<dbReference type="EMBL" id="BAABDM010000001">
    <property type="protein sequence ID" value="GAA4089055.1"/>
    <property type="molecule type" value="Genomic_DNA"/>
</dbReference>
<evidence type="ECO:0000256" key="9">
    <source>
        <dbReference type="ARBA" id="ARBA00023136"/>
    </source>
</evidence>